<reference evidence="4" key="1">
    <citation type="submission" date="2016-10" db="EMBL/GenBank/DDBJ databases">
        <authorList>
            <person name="Varghese N."/>
            <person name="Submissions S."/>
        </authorList>
    </citation>
    <scope>NUCLEOTIDE SEQUENCE [LARGE SCALE GENOMIC DNA]</scope>
    <source>
        <strain evidence="4">DSM 44771</strain>
    </source>
</reference>
<sequence length="552" mass="60667">MHAEHLARSADARTIGEPARRSRHAARSPLLALQSAVGNAVVVQMLRSAGHPGALERDEGAKAGATVQDVLRTAGSPLDEGTRTDMETRLRADFSDVRVHTDSPARESAAQIGARAYTSGNHVVLGEDGGDEHTLLHELGHVIQQRSGRVAGTDRGDGLAVSDPDDRFEREAEANARRVLAGAEPLIREPARSTTATAQEAAVQRYVVVRPGEADYPTLGSRDEEGRERAPGADFFPSQERVGDRYVSADGEPNIRYNGAVPLRISAKRDLAVEDVRYEAKAFFATDKRIGEANERLNGIVGFQRAGSGNHLILRRTRRMLKIKDRTEELTLWQVEPVVTREAGVQRGLDVRLAQRCNEIAEAVTSRRGLEHEGEGRYLAAVNEILGELTSIKASRRQAELERTRNAAIGKLPKPVEAQAYVDHVAGLLQQALRLRENEPEKFVGAARKFGLNRFTPPPKIGDVLMLKAVRGDGRSGAVDFHVAPVIATSGGDHITMENFARHQGGETLSSGDPQWYFQMYGTEQGRQTWHEQWGWENRFRDRLVLSIVLSA</sequence>
<feature type="region of interest" description="Disordered" evidence="1">
    <location>
        <begin position="1"/>
        <end position="27"/>
    </location>
</feature>
<keyword evidence="4" id="KW-1185">Reference proteome</keyword>
<organism evidence="3 4">
    <name type="scientific">Saccharopolyspora flava</name>
    <dbReference type="NCBI Taxonomy" id="95161"/>
    <lineage>
        <taxon>Bacteria</taxon>
        <taxon>Bacillati</taxon>
        <taxon>Actinomycetota</taxon>
        <taxon>Actinomycetes</taxon>
        <taxon>Pseudonocardiales</taxon>
        <taxon>Pseudonocardiaceae</taxon>
        <taxon>Saccharopolyspora</taxon>
    </lineage>
</organism>
<evidence type="ECO:0000313" key="4">
    <source>
        <dbReference type="Proteomes" id="UP000198852"/>
    </source>
</evidence>
<feature type="region of interest" description="Disordered" evidence="1">
    <location>
        <begin position="214"/>
        <end position="233"/>
    </location>
</feature>
<name>A0A1I6SXK8_9PSEU</name>
<dbReference type="InterPro" id="IPR025295">
    <property type="entry name" value="eCIS_core_dom"/>
</dbReference>
<dbReference type="EMBL" id="FOZX01000005">
    <property type="protein sequence ID" value="SFS81623.1"/>
    <property type="molecule type" value="Genomic_DNA"/>
</dbReference>
<gene>
    <name evidence="3" type="ORF">SAMN05660874_03521</name>
</gene>
<dbReference type="RefSeq" id="WP_217649738.1">
    <property type="nucleotide sequence ID" value="NZ_FOZX01000005.1"/>
</dbReference>
<dbReference type="STRING" id="95161.SAMN05660874_03521"/>
<feature type="compositionally biased region" description="Basic and acidic residues" evidence="1">
    <location>
        <begin position="1"/>
        <end position="11"/>
    </location>
</feature>
<protein>
    <recommendedName>
        <fullName evidence="2">eCIS core domain-containing protein</fullName>
    </recommendedName>
</protein>
<feature type="compositionally biased region" description="Basic and acidic residues" evidence="1">
    <location>
        <begin position="221"/>
        <end position="231"/>
    </location>
</feature>
<feature type="domain" description="eCIS core" evidence="2">
    <location>
        <begin position="77"/>
        <end position="148"/>
    </location>
</feature>
<evidence type="ECO:0000256" key="1">
    <source>
        <dbReference type="SAM" id="MobiDB-lite"/>
    </source>
</evidence>
<evidence type="ECO:0000259" key="2">
    <source>
        <dbReference type="Pfam" id="PF13699"/>
    </source>
</evidence>
<accession>A0A1I6SXK8</accession>
<dbReference type="Proteomes" id="UP000198852">
    <property type="component" value="Unassembled WGS sequence"/>
</dbReference>
<evidence type="ECO:0000313" key="3">
    <source>
        <dbReference type="EMBL" id="SFS81623.1"/>
    </source>
</evidence>
<proteinExistence type="predicted"/>
<dbReference type="AlphaFoldDB" id="A0A1I6SXK8"/>
<dbReference type="Pfam" id="PF13699">
    <property type="entry name" value="eCIS_core"/>
    <property type="match status" value="1"/>
</dbReference>